<evidence type="ECO:0000256" key="5">
    <source>
        <dbReference type="ARBA" id="ARBA00022989"/>
    </source>
</evidence>
<feature type="transmembrane region" description="Helical" evidence="7">
    <location>
        <begin position="64"/>
        <end position="88"/>
    </location>
</feature>
<evidence type="ECO:0000256" key="1">
    <source>
        <dbReference type="ARBA" id="ARBA00004651"/>
    </source>
</evidence>
<dbReference type="AlphaFoldDB" id="A0A7W6J6I9"/>
<protein>
    <submittedName>
        <fullName evidence="9">Multiple sugar transport system permease protein</fullName>
    </submittedName>
</protein>
<feature type="transmembrane region" description="Helical" evidence="7">
    <location>
        <begin position="100"/>
        <end position="121"/>
    </location>
</feature>
<keyword evidence="10" id="KW-1185">Reference proteome</keyword>
<dbReference type="Pfam" id="PF00528">
    <property type="entry name" value="BPD_transp_1"/>
    <property type="match status" value="1"/>
</dbReference>
<reference evidence="9 10" key="1">
    <citation type="submission" date="2020-08" db="EMBL/GenBank/DDBJ databases">
        <title>Genomic Encyclopedia of Type Strains, Phase IV (KMG-IV): sequencing the most valuable type-strain genomes for metagenomic binning, comparative biology and taxonomic classification.</title>
        <authorList>
            <person name="Goeker M."/>
        </authorList>
    </citation>
    <scope>NUCLEOTIDE SEQUENCE [LARGE SCALE GENOMIC DNA]</scope>
    <source>
        <strain evidence="9 10">DSM 29853</strain>
    </source>
</reference>
<evidence type="ECO:0000256" key="3">
    <source>
        <dbReference type="ARBA" id="ARBA00022475"/>
    </source>
</evidence>
<dbReference type="RefSeq" id="WP_183366199.1">
    <property type="nucleotide sequence ID" value="NZ_JACIEZ010000003.1"/>
</dbReference>
<dbReference type="CDD" id="cd06261">
    <property type="entry name" value="TM_PBP2"/>
    <property type="match status" value="1"/>
</dbReference>
<evidence type="ECO:0000256" key="2">
    <source>
        <dbReference type="ARBA" id="ARBA00022448"/>
    </source>
</evidence>
<keyword evidence="4 7" id="KW-0812">Transmembrane</keyword>
<feature type="transmembrane region" description="Helical" evidence="7">
    <location>
        <begin position="136"/>
        <end position="155"/>
    </location>
</feature>
<dbReference type="Gene3D" id="1.10.3720.10">
    <property type="entry name" value="MetI-like"/>
    <property type="match status" value="1"/>
</dbReference>
<feature type="transmembrane region" description="Helical" evidence="7">
    <location>
        <begin position="234"/>
        <end position="255"/>
    </location>
</feature>
<dbReference type="PANTHER" id="PTHR43744">
    <property type="entry name" value="ABC TRANSPORTER PERMEASE PROTEIN MG189-RELATED-RELATED"/>
    <property type="match status" value="1"/>
</dbReference>
<accession>A0A7W6J6I9</accession>
<keyword evidence="6 7" id="KW-0472">Membrane</keyword>
<dbReference type="PANTHER" id="PTHR43744:SF6">
    <property type="entry name" value="ABC TRANSPORTER PERMEASE PROTEIN YESQ-RELATED"/>
    <property type="match status" value="1"/>
</dbReference>
<comment type="similarity">
    <text evidence="7">Belongs to the binding-protein-dependent transport system permease family.</text>
</comment>
<gene>
    <name evidence="9" type="ORF">GGR23_002094</name>
</gene>
<keyword evidence="9" id="KW-0762">Sugar transport</keyword>
<dbReference type="Proteomes" id="UP000528286">
    <property type="component" value="Unassembled WGS sequence"/>
</dbReference>
<comment type="subcellular location">
    <subcellularLocation>
        <location evidence="1 7">Cell membrane</location>
        <topology evidence="1 7">Multi-pass membrane protein</topology>
    </subcellularLocation>
</comment>
<dbReference type="InterPro" id="IPR000515">
    <property type="entry name" value="MetI-like"/>
</dbReference>
<proteinExistence type="inferred from homology"/>
<dbReference type="GO" id="GO:0005886">
    <property type="term" value="C:plasma membrane"/>
    <property type="evidence" value="ECO:0007669"/>
    <property type="project" value="UniProtKB-SubCell"/>
</dbReference>
<evidence type="ECO:0000256" key="7">
    <source>
        <dbReference type="RuleBase" id="RU363032"/>
    </source>
</evidence>
<feature type="domain" description="ABC transmembrane type-1" evidence="8">
    <location>
        <begin position="65"/>
        <end position="255"/>
    </location>
</feature>
<dbReference type="EMBL" id="JACIEZ010000003">
    <property type="protein sequence ID" value="MBB4064907.1"/>
    <property type="molecule type" value="Genomic_DNA"/>
</dbReference>
<name>A0A7W6J6I9_9HYPH</name>
<keyword evidence="2 7" id="KW-0813">Transport</keyword>
<sequence>MRKLFIHSALTFLAVLFILPFYWTFLSAVKSTAELYQFPPVFWPAEWHFENFLTSWNKLPFNTFLWNSTVVVVLSTIGQLISSSLVAFGFARFRFPGRDALFILLLATMMIPWDVKMIPLYMEFNYLGWINTLKPLIVPSWFADAFFVFMLRQFIMTIPLEIDEAARMDGASSFDIFWRIHLPLMTPALILVGTFHFMNAWNDYLGPLIFLNDQSKYTLTLGLALFKDPHDIDITAVASITTLLCVPPLVLFFFAQRYIMEGAVGSAVKG</sequence>
<evidence type="ECO:0000259" key="8">
    <source>
        <dbReference type="PROSITE" id="PS50928"/>
    </source>
</evidence>
<evidence type="ECO:0000313" key="10">
    <source>
        <dbReference type="Proteomes" id="UP000528286"/>
    </source>
</evidence>
<feature type="transmembrane region" description="Helical" evidence="7">
    <location>
        <begin position="176"/>
        <end position="198"/>
    </location>
</feature>
<evidence type="ECO:0000313" key="9">
    <source>
        <dbReference type="EMBL" id="MBB4064907.1"/>
    </source>
</evidence>
<keyword evidence="3" id="KW-1003">Cell membrane</keyword>
<dbReference type="InterPro" id="IPR035906">
    <property type="entry name" value="MetI-like_sf"/>
</dbReference>
<keyword evidence="5 7" id="KW-1133">Transmembrane helix</keyword>
<evidence type="ECO:0000256" key="4">
    <source>
        <dbReference type="ARBA" id="ARBA00022692"/>
    </source>
</evidence>
<comment type="caution">
    <text evidence="9">The sequence shown here is derived from an EMBL/GenBank/DDBJ whole genome shotgun (WGS) entry which is preliminary data.</text>
</comment>
<dbReference type="PROSITE" id="PS50928">
    <property type="entry name" value="ABC_TM1"/>
    <property type="match status" value="1"/>
</dbReference>
<organism evidence="9 10">
    <name type="scientific">Gellertiella hungarica</name>
    <dbReference type="NCBI Taxonomy" id="1572859"/>
    <lineage>
        <taxon>Bacteria</taxon>
        <taxon>Pseudomonadati</taxon>
        <taxon>Pseudomonadota</taxon>
        <taxon>Alphaproteobacteria</taxon>
        <taxon>Hyphomicrobiales</taxon>
        <taxon>Rhizobiaceae</taxon>
        <taxon>Gellertiella</taxon>
    </lineage>
</organism>
<dbReference type="SUPFAM" id="SSF161098">
    <property type="entry name" value="MetI-like"/>
    <property type="match status" value="1"/>
</dbReference>
<dbReference type="GO" id="GO:0055085">
    <property type="term" value="P:transmembrane transport"/>
    <property type="evidence" value="ECO:0007669"/>
    <property type="project" value="InterPro"/>
</dbReference>
<evidence type="ECO:0000256" key="6">
    <source>
        <dbReference type="ARBA" id="ARBA00023136"/>
    </source>
</evidence>